<dbReference type="Proteomes" id="UP001062846">
    <property type="component" value="Chromosome 8"/>
</dbReference>
<reference evidence="1" key="1">
    <citation type="submission" date="2022-02" db="EMBL/GenBank/DDBJ databases">
        <title>Plant Genome Project.</title>
        <authorList>
            <person name="Zhang R.-G."/>
        </authorList>
    </citation>
    <scope>NUCLEOTIDE SEQUENCE</scope>
    <source>
        <strain evidence="1">AT1</strain>
    </source>
</reference>
<sequence>MALQASGQRSRVERWQGTNSNVLWYEACDVEANFTLRPYNVTSPGIMGVGLCLLPVGSSLNAASGGDSMVRAVLNPMLIALPEWLSFLNNEAAGVVVYRLDSFGEAAEL</sequence>
<proteinExistence type="predicted"/>
<keyword evidence="2" id="KW-1185">Reference proteome</keyword>
<name>A0ACC0MR77_RHOML</name>
<dbReference type="EMBL" id="CM046395">
    <property type="protein sequence ID" value="KAI8543017.1"/>
    <property type="molecule type" value="Genomic_DNA"/>
</dbReference>
<evidence type="ECO:0000313" key="2">
    <source>
        <dbReference type="Proteomes" id="UP001062846"/>
    </source>
</evidence>
<comment type="caution">
    <text evidence="1">The sequence shown here is derived from an EMBL/GenBank/DDBJ whole genome shotgun (WGS) entry which is preliminary data.</text>
</comment>
<organism evidence="1 2">
    <name type="scientific">Rhododendron molle</name>
    <name type="common">Chinese azalea</name>
    <name type="synonym">Azalea mollis</name>
    <dbReference type="NCBI Taxonomy" id="49168"/>
    <lineage>
        <taxon>Eukaryota</taxon>
        <taxon>Viridiplantae</taxon>
        <taxon>Streptophyta</taxon>
        <taxon>Embryophyta</taxon>
        <taxon>Tracheophyta</taxon>
        <taxon>Spermatophyta</taxon>
        <taxon>Magnoliopsida</taxon>
        <taxon>eudicotyledons</taxon>
        <taxon>Gunneridae</taxon>
        <taxon>Pentapetalae</taxon>
        <taxon>asterids</taxon>
        <taxon>Ericales</taxon>
        <taxon>Ericaceae</taxon>
        <taxon>Ericoideae</taxon>
        <taxon>Rhodoreae</taxon>
        <taxon>Rhododendron</taxon>
    </lineage>
</organism>
<evidence type="ECO:0000313" key="1">
    <source>
        <dbReference type="EMBL" id="KAI8543017.1"/>
    </source>
</evidence>
<protein>
    <submittedName>
        <fullName evidence="1">Uncharacterized protein</fullName>
    </submittedName>
</protein>
<gene>
    <name evidence="1" type="ORF">RHMOL_Rhmol08G0186200</name>
</gene>
<accession>A0ACC0MR77</accession>